<dbReference type="Gene3D" id="3.30.40.10">
    <property type="entry name" value="Zinc/RING finger domain, C3HC4 (zinc finger)"/>
    <property type="match status" value="1"/>
</dbReference>
<dbReference type="InterPro" id="IPR013083">
    <property type="entry name" value="Znf_RING/FYVE/PHD"/>
</dbReference>
<keyword evidence="2" id="KW-0812">Transmembrane</keyword>
<keyword evidence="5" id="KW-1185">Reference proteome</keyword>
<keyword evidence="2" id="KW-1133">Transmembrane helix</keyword>
<gene>
    <name evidence="4" type="ORF">LEMA_P078900.1</name>
</gene>
<dbReference type="AlphaFoldDB" id="E5A4V3"/>
<evidence type="ECO:0000259" key="3">
    <source>
        <dbReference type="PROSITE" id="PS50089"/>
    </source>
</evidence>
<feature type="transmembrane region" description="Helical" evidence="2">
    <location>
        <begin position="267"/>
        <end position="292"/>
    </location>
</feature>
<keyword evidence="1" id="KW-0479">Metal-binding</keyword>
<name>E5A4V3_LEPMJ</name>
<dbReference type="GO" id="GO:0008270">
    <property type="term" value="F:zinc ion binding"/>
    <property type="evidence" value="ECO:0007669"/>
    <property type="project" value="UniProtKB-KW"/>
</dbReference>
<dbReference type="VEuPathDB" id="FungiDB:LEMA_P078900.1"/>
<evidence type="ECO:0000313" key="4">
    <source>
        <dbReference type="EMBL" id="CBX98651.1"/>
    </source>
</evidence>
<dbReference type="PROSITE" id="PS50089">
    <property type="entry name" value="ZF_RING_2"/>
    <property type="match status" value="1"/>
</dbReference>
<dbReference type="Proteomes" id="UP000002668">
    <property type="component" value="Genome"/>
</dbReference>
<dbReference type="InParanoid" id="E5A4V3"/>
<dbReference type="SUPFAM" id="SSF57850">
    <property type="entry name" value="RING/U-box"/>
    <property type="match status" value="1"/>
</dbReference>
<dbReference type="HOGENOM" id="CLU_839569_0_0_1"/>
<dbReference type="InterPro" id="IPR001841">
    <property type="entry name" value="Znf_RING"/>
</dbReference>
<keyword evidence="1" id="KW-0863">Zinc-finger</keyword>
<feature type="domain" description="RING-type" evidence="3">
    <location>
        <begin position="28"/>
        <end position="79"/>
    </location>
</feature>
<keyword evidence="1" id="KW-0862">Zinc</keyword>
<proteinExistence type="predicted"/>
<evidence type="ECO:0000256" key="1">
    <source>
        <dbReference type="PROSITE-ProRule" id="PRU00175"/>
    </source>
</evidence>
<organism evidence="5">
    <name type="scientific">Leptosphaeria maculans (strain JN3 / isolate v23.1.3 / race Av1-4-5-6-7-8)</name>
    <name type="common">Blackleg fungus</name>
    <name type="synonym">Phoma lingam</name>
    <dbReference type="NCBI Taxonomy" id="985895"/>
    <lineage>
        <taxon>Eukaryota</taxon>
        <taxon>Fungi</taxon>
        <taxon>Dikarya</taxon>
        <taxon>Ascomycota</taxon>
        <taxon>Pezizomycotina</taxon>
        <taxon>Dothideomycetes</taxon>
        <taxon>Pleosporomycetidae</taxon>
        <taxon>Pleosporales</taxon>
        <taxon>Pleosporineae</taxon>
        <taxon>Leptosphaeriaceae</taxon>
        <taxon>Plenodomus</taxon>
        <taxon>Plenodomus lingam/Leptosphaeria maculans species complex</taxon>
    </lineage>
</organism>
<keyword evidence="2" id="KW-0472">Membrane</keyword>
<accession>E5A4V3</accession>
<evidence type="ECO:0000256" key="2">
    <source>
        <dbReference type="SAM" id="Phobius"/>
    </source>
</evidence>
<sequence length="331" mass="38664">MRPSFHKLSTFLGRAVPLDTELPEESECPVCWRSYNNLDDVSDPEDPCIPLKQSQCNHIIGSSCYYNILDRGQSHCPFCFREVKTPIPRWLAFLFREFDDDDDRHGYPWPFHIILLPPGELGNFADLGINASGRRFRNGVRRQLCDLFESILDILSAIRLWWTYMYFTVSPTIIIMVFAYSLISHYVGDFVEYQLWYIIFSRFDTTLAMLSPTARIIPDITYALLVSSVYFKALPDPFTTNRFPWKLFLESFTIFAWSRIIPSWVLAIIMLADTLLFAILLGLLIGMGMWYGDLSRRRLRKRWPINCRTLMEQDQTHDGGIMSISMKSSWR</sequence>
<feature type="transmembrane region" description="Helical" evidence="2">
    <location>
        <begin position="164"/>
        <end position="187"/>
    </location>
</feature>
<dbReference type="EMBL" id="FP929134">
    <property type="protein sequence ID" value="CBX98651.1"/>
    <property type="molecule type" value="Genomic_DNA"/>
</dbReference>
<evidence type="ECO:0000313" key="5">
    <source>
        <dbReference type="Proteomes" id="UP000002668"/>
    </source>
</evidence>
<feature type="transmembrane region" description="Helical" evidence="2">
    <location>
        <begin position="243"/>
        <end position="261"/>
    </location>
</feature>
<reference evidence="5" key="1">
    <citation type="journal article" date="2011" name="Nat. Commun.">
        <title>Effector diversification within compartments of the Leptosphaeria maculans genome affected by Repeat-Induced Point mutations.</title>
        <authorList>
            <person name="Rouxel T."/>
            <person name="Grandaubert J."/>
            <person name="Hane J.K."/>
            <person name="Hoede C."/>
            <person name="van de Wouw A.P."/>
            <person name="Couloux A."/>
            <person name="Dominguez V."/>
            <person name="Anthouard V."/>
            <person name="Bally P."/>
            <person name="Bourras S."/>
            <person name="Cozijnsen A.J."/>
            <person name="Ciuffetti L.M."/>
            <person name="Degrave A."/>
            <person name="Dilmaghani A."/>
            <person name="Duret L."/>
            <person name="Fudal I."/>
            <person name="Goodwin S.B."/>
            <person name="Gout L."/>
            <person name="Glaser N."/>
            <person name="Linglin J."/>
            <person name="Kema G.H.J."/>
            <person name="Lapalu N."/>
            <person name="Lawrence C.B."/>
            <person name="May K."/>
            <person name="Meyer M."/>
            <person name="Ollivier B."/>
            <person name="Poulain J."/>
            <person name="Schoch C.L."/>
            <person name="Simon A."/>
            <person name="Spatafora J.W."/>
            <person name="Stachowiak A."/>
            <person name="Turgeon B.G."/>
            <person name="Tyler B.M."/>
            <person name="Vincent D."/>
            <person name="Weissenbach J."/>
            <person name="Amselem J."/>
            <person name="Quesneville H."/>
            <person name="Oliver R.P."/>
            <person name="Wincker P."/>
            <person name="Balesdent M.-H."/>
            <person name="Howlett B.J."/>
        </authorList>
    </citation>
    <scope>NUCLEOTIDE SEQUENCE [LARGE SCALE GENOMIC DNA]</scope>
    <source>
        <strain evidence="5">JN3 / isolate v23.1.3 / race Av1-4-5-6-7-8</strain>
    </source>
</reference>
<protein>
    <recommendedName>
        <fullName evidence="3">RING-type domain-containing protein</fullName>
    </recommendedName>
</protein>